<accession>A0ABT8BDW7</accession>
<protein>
    <submittedName>
        <fullName evidence="3">Nucleotidyltransferase family protein</fullName>
    </submittedName>
</protein>
<dbReference type="Gene3D" id="3.90.550.10">
    <property type="entry name" value="Spore Coat Polysaccharide Biosynthesis Protein SpsA, Chain A"/>
    <property type="match status" value="1"/>
</dbReference>
<dbReference type="PANTHER" id="PTHR43777:SF1">
    <property type="entry name" value="MOLYBDENUM COFACTOR CYTIDYLYLTRANSFERASE"/>
    <property type="match status" value="1"/>
</dbReference>
<dbReference type="Proteomes" id="UP001224644">
    <property type="component" value="Unassembled WGS sequence"/>
</dbReference>
<name>A0ABT8BDW7_9HYPH</name>
<dbReference type="CDD" id="cd04182">
    <property type="entry name" value="GT_2_like_f"/>
    <property type="match status" value="1"/>
</dbReference>
<evidence type="ECO:0000313" key="3">
    <source>
        <dbReference type="EMBL" id="MDN3589470.1"/>
    </source>
</evidence>
<comment type="caution">
    <text evidence="3">The sequence shown here is derived from an EMBL/GenBank/DDBJ whole genome shotgun (WGS) entry which is preliminary data.</text>
</comment>
<evidence type="ECO:0000313" key="4">
    <source>
        <dbReference type="Proteomes" id="UP001224644"/>
    </source>
</evidence>
<evidence type="ECO:0000256" key="1">
    <source>
        <dbReference type="ARBA" id="ARBA00022842"/>
    </source>
</evidence>
<reference evidence="4" key="1">
    <citation type="journal article" date="2019" name="Int. J. Syst. Evol. Microbiol.">
        <title>The Global Catalogue of Microorganisms (GCM) 10K type strain sequencing project: providing services to taxonomists for standard genome sequencing and annotation.</title>
        <authorList>
            <consortium name="The Broad Institute Genomics Platform"/>
            <consortium name="The Broad Institute Genome Sequencing Center for Infectious Disease"/>
            <person name="Wu L."/>
            <person name="Ma J."/>
        </authorList>
    </citation>
    <scope>NUCLEOTIDE SEQUENCE [LARGE SCALE GENOMIC DNA]</scope>
    <source>
        <strain evidence="4">CECT 7069</strain>
    </source>
</reference>
<dbReference type="InterPro" id="IPR029044">
    <property type="entry name" value="Nucleotide-diphossugar_trans"/>
</dbReference>
<evidence type="ECO:0000259" key="2">
    <source>
        <dbReference type="Pfam" id="PF12804"/>
    </source>
</evidence>
<proteinExistence type="predicted"/>
<dbReference type="SUPFAM" id="SSF53448">
    <property type="entry name" value="Nucleotide-diphospho-sugar transferases"/>
    <property type="match status" value="1"/>
</dbReference>
<keyword evidence="1" id="KW-0460">Magnesium</keyword>
<feature type="domain" description="MobA-like NTP transferase" evidence="2">
    <location>
        <begin position="7"/>
        <end position="168"/>
    </location>
</feature>
<dbReference type="Pfam" id="PF12804">
    <property type="entry name" value="NTP_transf_3"/>
    <property type="match status" value="1"/>
</dbReference>
<dbReference type="PANTHER" id="PTHR43777">
    <property type="entry name" value="MOLYBDENUM COFACTOR CYTIDYLYLTRANSFERASE"/>
    <property type="match status" value="1"/>
</dbReference>
<sequence length="194" mass="19855">MPDFGLVLLAAGRGTRFGPAPKLLGLLDGEPLVRHAARAALDARLGPVVVVLGAHGPAVRAALGGLSVIFIENPAHAEGLSTSLRAGLAALPQPEAVLVLLADMPRIGPHHLQALVQAFSQPGPAPAAVVPVHAGQRGNPVLLNRRLLAAELAALTGDRGAGRLLARRTDIREVALDPAVLQDVDTPAALAELV</sequence>
<organism evidence="3 4">
    <name type="scientific">Methylobacterium adhaesivum</name>
    <dbReference type="NCBI Taxonomy" id="333297"/>
    <lineage>
        <taxon>Bacteria</taxon>
        <taxon>Pseudomonadati</taxon>
        <taxon>Pseudomonadota</taxon>
        <taxon>Alphaproteobacteria</taxon>
        <taxon>Hyphomicrobiales</taxon>
        <taxon>Methylobacteriaceae</taxon>
        <taxon>Methylobacterium</taxon>
    </lineage>
</organism>
<gene>
    <name evidence="3" type="ORF">QWZ12_02470</name>
</gene>
<keyword evidence="4" id="KW-1185">Reference proteome</keyword>
<dbReference type="EMBL" id="JAUFPX010000002">
    <property type="protein sequence ID" value="MDN3589470.1"/>
    <property type="molecule type" value="Genomic_DNA"/>
</dbReference>
<dbReference type="InterPro" id="IPR025877">
    <property type="entry name" value="MobA-like_NTP_Trfase"/>
</dbReference>
<dbReference type="RefSeq" id="WP_238223925.1">
    <property type="nucleotide sequence ID" value="NZ_BPQD01000007.1"/>
</dbReference>